<keyword evidence="2" id="KW-1185">Reference proteome</keyword>
<dbReference type="EMBL" id="FOQY01000041">
    <property type="protein sequence ID" value="SFK92796.1"/>
    <property type="molecule type" value="Genomic_DNA"/>
</dbReference>
<protein>
    <submittedName>
        <fullName evidence="1">Uncharacterized protein</fullName>
    </submittedName>
</protein>
<organism evidence="1 2">
    <name type="scientific">Streptosporangium canum</name>
    <dbReference type="NCBI Taxonomy" id="324952"/>
    <lineage>
        <taxon>Bacteria</taxon>
        <taxon>Bacillati</taxon>
        <taxon>Actinomycetota</taxon>
        <taxon>Actinomycetes</taxon>
        <taxon>Streptosporangiales</taxon>
        <taxon>Streptosporangiaceae</taxon>
        <taxon>Streptosporangium</taxon>
    </lineage>
</organism>
<dbReference type="Proteomes" id="UP000199111">
    <property type="component" value="Unassembled WGS sequence"/>
</dbReference>
<sequence>MRLPLLFMPIAIFGWKRSPDVALHRCVVADFLSNTTLTEMDLAVDTCQRRIIVPGQFSATAPLTNRDEAAKARKIVVNRTKIHMWKDNIPWGTYFIRYAQPEEDEEGNLTLRITGQSLEVYPYLRKIRTTLNYAGMDQLDIARALLNNMASRPESDIGLNLMAGLSGVTRDRTYKAGENASYGTRLEQLANVINGFEYMVRTVLDPDTDQLRYDWVWGYPTLGSPEVVRDITQPGHIKSWAMPQDGTEAGNAWQTMGDTLNDDLGTPSEPVMSLVYEDAARLAAGEPLLDRTETYSSVKLQSTLNAYAQQLRDTRSGPVTVPQIRVRFDDSFSIDPNYLGDRARFTLLNDYYPLDDTGAPTFSRDWRIVGMDLKTPKGEDQEASAELLFEGAT</sequence>
<evidence type="ECO:0000313" key="1">
    <source>
        <dbReference type="EMBL" id="SFK92796.1"/>
    </source>
</evidence>
<evidence type="ECO:0000313" key="2">
    <source>
        <dbReference type="Proteomes" id="UP000199111"/>
    </source>
</evidence>
<dbReference type="AlphaFoldDB" id="A0A1I4DL91"/>
<proteinExistence type="predicted"/>
<reference evidence="2" key="1">
    <citation type="submission" date="2016-10" db="EMBL/GenBank/DDBJ databases">
        <authorList>
            <person name="Varghese N."/>
            <person name="Submissions S."/>
        </authorList>
    </citation>
    <scope>NUCLEOTIDE SEQUENCE [LARGE SCALE GENOMIC DNA]</scope>
    <source>
        <strain evidence="2">CGMCC 4.2126</strain>
    </source>
</reference>
<name>A0A1I4DL91_9ACTN</name>
<gene>
    <name evidence="1" type="ORF">SAMN05216275_14175</name>
</gene>
<accession>A0A1I4DL91</accession>